<evidence type="ECO:0000256" key="6">
    <source>
        <dbReference type="SAM" id="MobiDB-lite"/>
    </source>
</evidence>
<organism evidence="7 8">
    <name type="scientific">Thelephora terrestris</name>
    <dbReference type="NCBI Taxonomy" id="56493"/>
    <lineage>
        <taxon>Eukaryota</taxon>
        <taxon>Fungi</taxon>
        <taxon>Dikarya</taxon>
        <taxon>Basidiomycota</taxon>
        <taxon>Agaricomycotina</taxon>
        <taxon>Agaricomycetes</taxon>
        <taxon>Thelephorales</taxon>
        <taxon>Thelephoraceae</taxon>
        <taxon>Thelephora</taxon>
    </lineage>
</organism>
<comment type="similarity">
    <text evidence="1">Belongs to the FMO family.</text>
</comment>
<dbReference type="GO" id="GO:0050660">
    <property type="term" value="F:flavin adenine dinucleotide binding"/>
    <property type="evidence" value="ECO:0007669"/>
    <property type="project" value="InterPro"/>
</dbReference>
<keyword evidence="8" id="KW-1185">Reference proteome</keyword>
<dbReference type="GO" id="GO:0004499">
    <property type="term" value="F:N,N-dimethylaniline monooxygenase activity"/>
    <property type="evidence" value="ECO:0007669"/>
    <property type="project" value="InterPro"/>
</dbReference>
<reference evidence="7" key="2">
    <citation type="submission" date="2020-11" db="EMBL/GenBank/DDBJ databases">
        <authorList>
            <consortium name="DOE Joint Genome Institute"/>
            <person name="Kuo A."/>
            <person name="Miyauchi S."/>
            <person name="Kiss E."/>
            <person name="Drula E."/>
            <person name="Kohler A."/>
            <person name="Sanchez-Garcia M."/>
            <person name="Andreopoulos B."/>
            <person name="Barry K.W."/>
            <person name="Bonito G."/>
            <person name="Buee M."/>
            <person name="Carver A."/>
            <person name="Chen C."/>
            <person name="Cichocki N."/>
            <person name="Clum A."/>
            <person name="Culley D."/>
            <person name="Crous P.W."/>
            <person name="Fauchery L."/>
            <person name="Girlanda M."/>
            <person name="Hayes R."/>
            <person name="Keri Z."/>
            <person name="Labutti K."/>
            <person name="Lipzen A."/>
            <person name="Lombard V."/>
            <person name="Magnuson J."/>
            <person name="Maillard F."/>
            <person name="Morin E."/>
            <person name="Murat C."/>
            <person name="Nolan M."/>
            <person name="Ohm R."/>
            <person name="Pangilinan J."/>
            <person name="Pereira M."/>
            <person name="Perotto S."/>
            <person name="Peter M."/>
            <person name="Riley R."/>
            <person name="Sitrit Y."/>
            <person name="Stielow B."/>
            <person name="Szollosi G."/>
            <person name="Zifcakova L."/>
            <person name="Stursova M."/>
            <person name="Spatafora J.W."/>
            <person name="Tedersoo L."/>
            <person name="Vaario L.-M."/>
            <person name="Yamada A."/>
            <person name="Yan M."/>
            <person name="Wang P."/>
            <person name="Xu J."/>
            <person name="Bruns T."/>
            <person name="Baldrian P."/>
            <person name="Vilgalys R."/>
            <person name="Henrissat B."/>
            <person name="Grigoriev I.V."/>
            <person name="Hibbett D."/>
            <person name="Nagy L.G."/>
            <person name="Martin F.M."/>
        </authorList>
    </citation>
    <scope>NUCLEOTIDE SEQUENCE</scope>
    <source>
        <strain evidence="7">UH-Tt-Lm1</strain>
    </source>
</reference>
<dbReference type="EMBL" id="WIUZ02000004">
    <property type="protein sequence ID" value="KAF9787970.1"/>
    <property type="molecule type" value="Genomic_DNA"/>
</dbReference>
<evidence type="ECO:0000256" key="4">
    <source>
        <dbReference type="ARBA" id="ARBA00022857"/>
    </source>
</evidence>
<dbReference type="AlphaFoldDB" id="A0A9P6L9E8"/>
<dbReference type="InterPro" id="IPR050346">
    <property type="entry name" value="FMO-like"/>
</dbReference>
<accession>A0A9P6L9E8</accession>
<name>A0A9P6L9E8_9AGAM</name>
<dbReference type="InterPro" id="IPR020946">
    <property type="entry name" value="Flavin_mOase-like"/>
</dbReference>
<dbReference type="InterPro" id="IPR036188">
    <property type="entry name" value="FAD/NAD-bd_sf"/>
</dbReference>
<dbReference type="Gene3D" id="3.50.50.60">
    <property type="entry name" value="FAD/NAD(P)-binding domain"/>
    <property type="match status" value="2"/>
</dbReference>
<evidence type="ECO:0000256" key="1">
    <source>
        <dbReference type="ARBA" id="ARBA00009183"/>
    </source>
</evidence>
<dbReference type="Pfam" id="PF00743">
    <property type="entry name" value="FMO-like"/>
    <property type="match status" value="1"/>
</dbReference>
<dbReference type="OrthoDB" id="66881at2759"/>
<dbReference type="PRINTS" id="PR00370">
    <property type="entry name" value="FMOXYGENASE"/>
</dbReference>
<gene>
    <name evidence="7" type="ORF">BJ322DRAFT_1018648</name>
</gene>
<dbReference type="Proteomes" id="UP000736335">
    <property type="component" value="Unassembled WGS sequence"/>
</dbReference>
<feature type="region of interest" description="Disordered" evidence="6">
    <location>
        <begin position="50"/>
        <end position="81"/>
    </location>
</feature>
<evidence type="ECO:0000313" key="8">
    <source>
        <dbReference type="Proteomes" id="UP000736335"/>
    </source>
</evidence>
<evidence type="ECO:0000256" key="3">
    <source>
        <dbReference type="ARBA" id="ARBA00022827"/>
    </source>
</evidence>
<keyword evidence="5" id="KW-0560">Oxidoreductase</keyword>
<evidence type="ECO:0000313" key="7">
    <source>
        <dbReference type="EMBL" id="KAF9787970.1"/>
    </source>
</evidence>
<dbReference type="SUPFAM" id="SSF51905">
    <property type="entry name" value="FAD/NAD(P)-binding domain"/>
    <property type="match status" value="2"/>
</dbReference>
<dbReference type="GO" id="GO:0050661">
    <property type="term" value="F:NADP binding"/>
    <property type="evidence" value="ECO:0007669"/>
    <property type="project" value="InterPro"/>
</dbReference>
<sequence length="571" mass="64331">MYAFFLGSSEAVPLKETVVRTVRWVKWSVSQVKTRERLYAVPICMTSPKPQGFENGDKTTGGCSSLPHPATDGGKTQSPDGPTVAEHTMDICIIGGGVSGLSALQVIMGTPQYKSGLWRPTLFEARDKTGGIWYSAPPDTADPPLTPTYDSLTTNLPHPIMSYAAFPFPPSTPVYPRAKVVEDYLDSFVAHFDLSTNIRLNTTVEHLERDETNSFWRIRTSGPGCGRGWVRFHKVVVANGRFRFPRFPNVPGLDDWLEAGKATHSAWYRRPADHGSAVLVVGGGYSGRDISTEIAGLHSTTVVYLSVSELPFDPPRSSKVQYRSRLVELLPFNKQGRGKVRYEDGTEDEVDSCILATGYKMVLPFLSGPLIQTSLPPTPIPPVANDKLYNSTYHIFPLIKHLFPGTDKYPPTSLAFPGLLFRVSPLPFVEAQAHLMVKLWTSPELLNVDAEVDLLVSRYKMLKDRLAGDELQVAKRYFTFEPHEQFQYRDEFYTLIYGDDEETLKKYITPNWHEKMYLNTSLLRAEWEEMERTGEAKEFVKGVGEGSRDEWEKLMHKLLDRALEKLDIQNR</sequence>
<protein>
    <submittedName>
        <fullName evidence="7">FAD/NAD(P)-binding domain-containing protein</fullName>
    </submittedName>
</protein>
<proteinExistence type="inferred from homology"/>
<comment type="caution">
    <text evidence="7">The sequence shown here is derived from an EMBL/GenBank/DDBJ whole genome shotgun (WGS) entry which is preliminary data.</text>
</comment>
<evidence type="ECO:0000256" key="2">
    <source>
        <dbReference type="ARBA" id="ARBA00022630"/>
    </source>
</evidence>
<reference evidence="7" key="1">
    <citation type="journal article" date="2020" name="Nat. Commun.">
        <title>Large-scale genome sequencing of mycorrhizal fungi provides insights into the early evolution of symbiotic traits.</title>
        <authorList>
            <person name="Miyauchi S."/>
            <person name="Kiss E."/>
            <person name="Kuo A."/>
            <person name="Drula E."/>
            <person name="Kohler A."/>
            <person name="Sanchez-Garcia M."/>
            <person name="Morin E."/>
            <person name="Andreopoulos B."/>
            <person name="Barry K.W."/>
            <person name="Bonito G."/>
            <person name="Buee M."/>
            <person name="Carver A."/>
            <person name="Chen C."/>
            <person name="Cichocki N."/>
            <person name="Clum A."/>
            <person name="Culley D."/>
            <person name="Crous P.W."/>
            <person name="Fauchery L."/>
            <person name="Girlanda M."/>
            <person name="Hayes R.D."/>
            <person name="Keri Z."/>
            <person name="LaButti K."/>
            <person name="Lipzen A."/>
            <person name="Lombard V."/>
            <person name="Magnuson J."/>
            <person name="Maillard F."/>
            <person name="Murat C."/>
            <person name="Nolan M."/>
            <person name="Ohm R.A."/>
            <person name="Pangilinan J."/>
            <person name="Pereira M.F."/>
            <person name="Perotto S."/>
            <person name="Peter M."/>
            <person name="Pfister S."/>
            <person name="Riley R."/>
            <person name="Sitrit Y."/>
            <person name="Stielow J.B."/>
            <person name="Szollosi G."/>
            <person name="Zifcakova L."/>
            <person name="Stursova M."/>
            <person name="Spatafora J.W."/>
            <person name="Tedersoo L."/>
            <person name="Vaario L.M."/>
            <person name="Yamada A."/>
            <person name="Yan M."/>
            <person name="Wang P."/>
            <person name="Xu J."/>
            <person name="Bruns T."/>
            <person name="Baldrian P."/>
            <person name="Vilgalys R."/>
            <person name="Dunand C."/>
            <person name="Henrissat B."/>
            <person name="Grigoriev I.V."/>
            <person name="Hibbett D."/>
            <person name="Nagy L.G."/>
            <person name="Martin F.M."/>
        </authorList>
    </citation>
    <scope>NUCLEOTIDE SEQUENCE</scope>
    <source>
        <strain evidence="7">UH-Tt-Lm1</strain>
    </source>
</reference>
<keyword evidence="3" id="KW-0274">FAD</keyword>
<keyword evidence="4" id="KW-0521">NADP</keyword>
<dbReference type="PANTHER" id="PTHR23023">
    <property type="entry name" value="DIMETHYLANILINE MONOOXYGENASE"/>
    <property type="match status" value="1"/>
</dbReference>
<dbReference type="InterPro" id="IPR000960">
    <property type="entry name" value="Flavin_mOase"/>
</dbReference>
<keyword evidence="2" id="KW-0285">Flavoprotein</keyword>
<evidence type="ECO:0000256" key="5">
    <source>
        <dbReference type="ARBA" id="ARBA00023002"/>
    </source>
</evidence>